<dbReference type="InterPro" id="IPR001680">
    <property type="entry name" value="WD40_rpt"/>
</dbReference>
<keyword evidence="2" id="KW-1185">Reference proteome</keyword>
<dbReference type="Proteomes" id="UP001214603">
    <property type="component" value="Chromosome 6"/>
</dbReference>
<organism evidence="1 2">
    <name type="scientific">Malassezia obtusa</name>
    <dbReference type="NCBI Taxonomy" id="76774"/>
    <lineage>
        <taxon>Eukaryota</taxon>
        <taxon>Fungi</taxon>
        <taxon>Dikarya</taxon>
        <taxon>Basidiomycota</taxon>
        <taxon>Ustilaginomycotina</taxon>
        <taxon>Malasseziomycetes</taxon>
        <taxon>Malasseziales</taxon>
        <taxon>Malasseziaceae</taxon>
        <taxon>Malassezia</taxon>
    </lineage>
</organism>
<sequence>MPRIKREGSAEAAVAPKRVRGKNKVGGDVTSLVELHGLVPQQVCDGVLVDGDGGALAEAAFLARLPSKFVDLAWHPLYTELAGEAPQAERSLSPSASAPLALTVEGAAVHVPPQGCVTVENPRAAEHPVHLVDAGGYVYDVAWAPHAPWLAVAAAPMRDVRTAFDAPLAGGAVQVWSVEGDVVQLRAVVRLAGGTPLRVAWHGGGALAASCADGSVRVVHVPSVDAPCEVEAAEWMVVRVRGAHAYSVAMAGDRLAVGCTNGVWRADAGDVVVVDVAARVTLAHAAVHDTLVSAVSWHLLPPVDVDGAVDVRAAPTTLLSVGYDGTEVVSDVAALCTPLRLAHTREPRYAAAWAPYGGLWVVDLGDQHYGSVSLRTHDAAQHHTLGFHHGRVRAVCASAFHPYVATGGAEGAVKLTNVLGAGRRRAEDGSRVMHPLFRVVRDGEAYAVRHALYPEGVAPRAPSKAAPPTWDTWDASVGVTSVAFAPRAAQARRLASGIACGLVRIESV</sequence>
<dbReference type="SMART" id="SM00320">
    <property type="entry name" value="WD40"/>
    <property type="match status" value="2"/>
</dbReference>
<dbReference type="SUPFAM" id="SSF50978">
    <property type="entry name" value="WD40 repeat-like"/>
    <property type="match status" value="1"/>
</dbReference>
<proteinExistence type="predicted"/>
<gene>
    <name evidence="1" type="ORF">MOBT1_002547</name>
</gene>
<name>A0AAF0E5C4_9BASI</name>
<dbReference type="AlphaFoldDB" id="A0AAF0E5C4"/>
<evidence type="ECO:0000313" key="1">
    <source>
        <dbReference type="EMBL" id="WFD03852.1"/>
    </source>
</evidence>
<dbReference type="InterPro" id="IPR015943">
    <property type="entry name" value="WD40/YVTN_repeat-like_dom_sf"/>
</dbReference>
<reference evidence="1" key="1">
    <citation type="submission" date="2023-03" db="EMBL/GenBank/DDBJ databases">
        <title>Mating type loci evolution in Malassezia.</title>
        <authorList>
            <person name="Coelho M.A."/>
        </authorList>
    </citation>
    <scope>NUCLEOTIDE SEQUENCE</scope>
    <source>
        <strain evidence="1">CBS 7876</strain>
    </source>
</reference>
<evidence type="ECO:0000313" key="2">
    <source>
        <dbReference type="Proteomes" id="UP001214603"/>
    </source>
</evidence>
<protein>
    <submittedName>
        <fullName evidence="1">Uncharacterized protein</fullName>
    </submittedName>
</protein>
<dbReference type="EMBL" id="CP119939">
    <property type="protein sequence ID" value="WFD03852.1"/>
    <property type="molecule type" value="Genomic_DNA"/>
</dbReference>
<dbReference type="Pfam" id="PF00400">
    <property type="entry name" value="WD40"/>
    <property type="match status" value="1"/>
</dbReference>
<dbReference type="Gene3D" id="2.130.10.10">
    <property type="entry name" value="YVTN repeat-like/Quinoprotein amine dehydrogenase"/>
    <property type="match status" value="2"/>
</dbReference>
<accession>A0AAF0E5C4</accession>
<dbReference type="InterPro" id="IPR036322">
    <property type="entry name" value="WD40_repeat_dom_sf"/>
</dbReference>